<keyword evidence="4" id="KW-1185">Reference proteome</keyword>
<protein>
    <submittedName>
        <fullName evidence="3">Thiol-disulfide isomerase/thioredoxin</fullName>
    </submittedName>
</protein>
<dbReference type="GO" id="GO:0016853">
    <property type="term" value="F:isomerase activity"/>
    <property type="evidence" value="ECO:0007669"/>
    <property type="project" value="UniProtKB-KW"/>
</dbReference>
<dbReference type="AlphaFoldDB" id="A0A327WP09"/>
<dbReference type="CDD" id="cd02966">
    <property type="entry name" value="TlpA_like_family"/>
    <property type="match status" value="1"/>
</dbReference>
<name>A0A327WP09_LARAB</name>
<dbReference type="PANTHER" id="PTHR42852">
    <property type="entry name" value="THIOL:DISULFIDE INTERCHANGE PROTEIN DSBE"/>
    <property type="match status" value="1"/>
</dbReference>
<dbReference type="PROSITE" id="PS00194">
    <property type="entry name" value="THIOREDOXIN_1"/>
    <property type="match status" value="1"/>
</dbReference>
<dbReference type="SUPFAM" id="SSF52833">
    <property type="entry name" value="Thioredoxin-like"/>
    <property type="match status" value="1"/>
</dbReference>
<proteinExistence type="predicted"/>
<dbReference type="Gene3D" id="3.40.30.10">
    <property type="entry name" value="Glutaredoxin"/>
    <property type="match status" value="1"/>
</dbReference>
<accession>A0A327WP09</accession>
<dbReference type="EMBL" id="QLMC01000014">
    <property type="protein sequence ID" value="RAJ90076.1"/>
    <property type="molecule type" value="Genomic_DNA"/>
</dbReference>
<comment type="caution">
    <text evidence="3">The sequence shown here is derived from an EMBL/GenBank/DDBJ whole genome shotgun (WGS) entry which is preliminary data.</text>
</comment>
<reference evidence="3 4" key="1">
    <citation type="submission" date="2018-06" db="EMBL/GenBank/DDBJ databases">
        <title>Genomic Encyclopedia of Archaeal and Bacterial Type Strains, Phase II (KMG-II): from individual species to whole genera.</title>
        <authorList>
            <person name="Goeker M."/>
        </authorList>
    </citation>
    <scope>NUCLEOTIDE SEQUENCE [LARGE SCALE GENOMIC DNA]</scope>
    <source>
        <strain evidence="3 4">DSM 21851</strain>
    </source>
</reference>
<dbReference type="PROSITE" id="PS51352">
    <property type="entry name" value="THIOREDOXIN_2"/>
    <property type="match status" value="1"/>
</dbReference>
<dbReference type="RefSeq" id="WP_111631505.1">
    <property type="nucleotide sequence ID" value="NZ_QLMC01000014.1"/>
</dbReference>
<sequence>MKYLPIGIVIALLTQSPCLGQIDSIQSCFTKYIWKAQQPKDTSNDGILQYYKTQDSLVLSCLTTVNRPVFNFTSVKGKPINEPYLKGKVIILNFWYMGCAPCHAEIPAMNRLVKEYSNQNTIAFISMTPDGSDRIKAHFLPYETFHFDIIADAKEIVKDWANIYPTTYIIDQTGRIINYWKSIPLEQDPKEYFYEMAKSTLRQLKM</sequence>
<dbReference type="Pfam" id="PF00578">
    <property type="entry name" value="AhpC-TSA"/>
    <property type="match status" value="1"/>
</dbReference>
<feature type="domain" description="Thioredoxin" evidence="2">
    <location>
        <begin position="61"/>
        <end position="202"/>
    </location>
</feature>
<dbReference type="GO" id="GO:0016209">
    <property type="term" value="F:antioxidant activity"/>
    <property type="evidence" value="ECO:0007669"/>
    <property type="project" value="InterPro"/>
</dbReference>
<dbReference type="GO" id="GO:0016491">
    <property type="term" value="F:oxidoreductase activity"/>
    <property type="evidence" value="ECO:0007669"/>
    <property type="project" value="InterPro"/>
</dbReference>
<gene>
    <name evidence="3" type="ORF">LX87_05505</name>
</gene>
<keyword evidence="1" id="KW-0676">Redox-active center</keyword>
<dbReference type="OrthoDB" id="9815205at2"/>
<keyword evidence="3" id="KW-0413">Isomerase</keyword>
<dbReference type="InterPro" id="IPR013766">
    <property type="entry name" value="Thioredoxin_domain"/>
</dbReference>
<dbReference type="InterPro" id="IPR000866">
    <property type="entry name" value="AhpC/TSA"/>
</dbReference>
<organism evidence="3 4">
    <name type="scientific">Larkinella arboricola</name>
    <dbReference type="NCBI Taxonomy" id="643671"/>
    <lineage>
        <taxon>Bacteria</taxon>
        <taxon>Pseudomonadati</taxon>
        <taxon>Bacteroidota</taxon>
        <taxon>Cytophagia</taxon>
        <taxon>Cytophagales</taxon>
        <taxon>Spirosomataceae</taxon>
        <taxon>Larkinella</taxon>
    </lineage>
</organism>
<evidence type="ECO:0000313" key="3">
    <source>
        <dbReference type="EMBL" id="RAJ90076.1"/>
    </source>
</evidence>
<dbReference type="InterPro" id="IPR050553">
    <property type="entry name" value="Thioredoxin_ResA/DsbE_sf"/>
</dbReference>
<dbReference type="PANTHER" id="PTHR42852:SF17">
    <property type="entry name" value="THIOREDOXIN-LIKE PROTEIN HI_1115"/>
    <property type="match status" value="1"/>
</dbReference>
<evidence type="ECO:0000256" key="1">
    <source>
        <dbReference type="ARBA" id="ARBA00023284"/>
    </source>
</evidence>
<evidence type="ECO:0000259" key="2">
    <source>
        <dbReference type="PROSITE" id="PS51352"/>
    </source>
</evidence>
<dbReference type="InterPro" id="IPR017937">
    <property type="entry name" value="Thioredoxin_CS"/>
</dbReference>
<dbReference type="InterPro" id="IPR036249">
    <property type="entry name" value="Thioredoxin-like_sf"/>
</dbReference>
<dbReference type="Proteomes" id="UP000248790">
    <property type="component" value="Unassembled WGS sequence"/>
</dbReference>
<evidence type="ECO:0000313" key="4">
    <source>
        <dbReference type="Proteomes" id="UP000248790"/>
    </source>
</evidence>